<dbReference type="InterPro" id="IPR035969">
    <property type="entry name" value="Rab-GAP_TBC_sf"/>
</dbReference>
<proteinExistence type="predicted"/>
<dbReference type="PANTHER" id="PTHR22957">
    <property type="entry name" value="TBC1 DOMAIN FAMILY MEMBER GTPASE-ACTIVATING PROTEIN"/>
    <property type="match status" value="1"/>
</dbReference>
<feature type="region of interest" description="Disordered" evidence="2">
    <location>
        <begin position="176"/>
        <end position="197"/>
    </location>
</feature>
<sequence length="699" mass="79765">MAKHAGKVALATRESRCELSFCAMPLPSILKKASSYILGESCGDSLRGMYQDGETIFCKNNVCVHPPTLIRQHCDVVHHPGYMTVCCKLDKTTATTTLHLSWIPNTTLRKYPGTLENATAKRLDVAKEAEEPQVEEPGKTRLPERLDVCQEARESVTCGDCERVCSGGRRQQISTRSDSVDSRLEEDGSTNASCKSRSMSLASTSSLSIVASSDEEIPTWMRTPELLALQHNLAFPESATASPVAVRRAHRCRRFSVDLGQMRSLRLFFADPECTSGQLVVASRESQYKILHFHHGGLDRLAATLHQWHQLLNPNLSLDAEESLPYRHFMVCRPEVSRDELHPEEGQVPMVTSLAWKDLLNERGQVEDDLVLRKGIFFGGLEPALRKIVWPFLLHCYSYQSTYDDREQIDEIRRQEYEEIRKRRATMNPEEADKFWRNVVCIVEKDVVRTDRANPYYAGENNPNIEIMKNILLNYAVYNSRLGYTQGMSDLLSPLLAELNDEQDAFWCFAGLMQRSVAVCTPTDVDMDRNLCYLRELLRLMVPSFYAHLEKYDDARELLFCHRWILLCLKREFPMEVALTMWESCWVNYLTDHFHLFLCLAIMCVYADDVVAQDLRTDEMLLHFSSLAMYMDGTVIVRKARGLLHHFRLLDRLPCTLAGLCRQCGPGMWDSSHDPVIECIGHGDKQCPHSETYSRSNIG</sequence>
<evidence type="ECO:0000256" key="2">
    <source>
        <dbReference type="SAM" id="MobiDB-lite"/>
    </source>
</evidence>
<evidence type="ECO:0000313" key="4">
    <source>
        <dbReference type="Proteomes" id="UP000695007"/>
    </source>
</evidence>
<accession>A0AAJ6VJA6</accession>
<dbReference type="GO" id="GO:0005769">
    <property type="term" value="C:early endosome"/>
    <property type="evidence" value="ECO:0007669"/>
    <property type="project" value="TreeGrafter"/>
</dbReference>
<dbReference type="SUPFAM" id="SSF47923">
    <property type="entry name" value="Ypt/Rab-GAP domain of gyp1p"/>
    <property type="match status" value="2"/>
</dbReference>
<evidence type="ECO:0000313" key="5">
    <source>
        <dbReference type="RefSeq" id="XP_011494057.1"/>
    </source>
</evidence>
<dbReference type="PROSITE" id="PS50086">
    <property type="entry name" value="TBC_RABGAP"/>
    <property type="match status" value="1"/>
</dbReference>
<keyword evidence="1" id="KW-0343">GTPase activation</keyword>
<name>A0AAJ6VJA6_9HYME</name>
<protein>
    <submittedName>
        <fullName evidence="5">TBC1 domain family member 16</fullName>
    </submittedName>
</protein>
<dbReference type="Pfam" id="PF00566">
    <property type="entry name" value="RabGAP-TBC"/>
    <property type="match status" value="1"/>
</dbReference>
<dbReference type="Proteomes" id="UP000695007">
    <property type="component" value="Unplaced"/>
</dbReference>
<organism evidence="4 5">
    <name type="scientific">Ceratosolen solmsi marchali</name>
    <dbReference type="NCBI Taxonomy" id="326594"/>
    <lineage>
        <taxon>Eukaryota</taxon>
        <taxon>Metazoa</taxon>
        <taxon>Ecdysozoa</taxon>
        <taxon>Arthropoda</taxon>
        <taxon>Hexapoda</taxon>
        <taxon>Insecta</taxon>
        <taxon>Pterygota</taxon>
        <taxon>Neoptera</taxon>
        <taxon>Endopterygota</taxon>
        <taxon>Hymenoptera</taxon>
        <taxon>Apocrita</taxon>
        <taxon>Proctotrupomorpha</taxon>
        <taxon>Chalcidoidea</taxon>
        <taxon>Agaonidae</taxon>
        <taxon>Agaoninae</taxon>
        <taxon>Ceratosolen</taxon>
    </lineage>
</organism>
<dbReference type="GO" id="GO:0005096">
    <property type="term" value="F:GTPase activator activity"/>
    <property type="evidence" value="ECO:0007669"/>
    <property type="project" value="UniProtKB-KW"/>
</dbReference>
<dbReference type="GeneID" id="105359225"/>
<evidence type="ECO:0000259" key="3">
    <source>
        <dbReference type="PROSITE" id="PS50086"/>
    </source>
</evidence>
<evidence type="ECO:0000256" key="1">
    <source>
        <dbReference type="ARBA" id="ARBA00022468"/>
    </source>
</evidence>
<dbReference type="FunFam" id="1.10.8.270:FF:000017">
    <property type="entry name" value="TBC1 domain family member 16"/>
    <property type="match status" value="1"/>
</dbReference>
<dbReference type="CTD" id="125058"/>
<dbReference type="InterPro" id="IPR000195">
    <property type="entry name" value="Rab-GAP-TBC_dom"/>
</dbReference>
<dbReference type="SMART" id="SM00164">
    <property type="entry name" value="TBC"/>
    <property type="match status" value="1"/>
</dbReference>
<reference evidence="5" key="1">
    <citation type="submission" date="2025-08" db="UniProtKB">
        <authorList>
            <consortium name="RefSeq"/>
        </authorList>
    </citation>
    <scope>IDENTIFICATION</scope>
</reference>
<dbReference type="FunFam" id="1.10.472.80:FF:000020">
    <property type="entry name" value="TBC1 domain family, member 16"/>
    <property type="match status" value="1"/>
</dbReference>
<dbReference type="PANTHER" id="PTHR22957:SF547">
    <property type="entry name" value="TBC1 DOMAIN FAMILY MEMBER 16"/>
    <property type="match status" value="1"/>
</dbReference>
<dbReference type="KEGG" id="csol:105359225"/>
<dbReference type="Gene3D" id="1.10.472.80">
    <property type="entry name" value="Ypt/Rab-GAP domain of gyp1p, domain 3"/>
    <property type="match status" value="1"/>
</dbReference>
<gene>
    <name evidence="5" type="primary">LOC105359225</name>
</gene>
<dbReference type="AlphaFoldDB" id="A0AAJ6VJA6"/>
<feature type="domain" description="Rab-GAP TBC" evidence="3">
    <location>
        <begin position="380"/>
        <end position="589"/>
    </location>
</feature>
<keyword evidence="4" id="KW-1185">Reference proteome</keyword>
<dbReference type="RefSeq" id="XP_011494057.1">
    <property type="nucleotide sequence ID" value="XM_011495755.1"/>
</dbReference>
<dbReference type="Gene3D" id="1.10.8.270">
    <property type="entry name" value="putative rabgap domain of human tbc1 domain family member 14 like domains"/>
    <property type="match status" value="1"/>
</dbReference>